<dbReference type="FunFam" id="3.10.450.50:FF:000018">
    <property type="entry name" value="mRNA transport regulator"/>
    <property type="match status" value="1"/>
</dbReference>
<dbReference type="InterPro" id="IPR019488">
    <property type="entry name" value="Nucl_pore_RNA_shuttling_Mtr2"/>
</dbReference>
<dbReference type="InterPro" id="IPR032710">
    <property type="entry name" value="NTF2-like_dom_sf"/>
</dbReference>
<dbReference type="KEGG" id="spao:SPAR_K00350"/>
<evidence type="ECO:0000256" key="1">
    <source>
        <dbReference type="SAM" id="MobiDB-lite"/>
    </source>
</evidence>
<reference evidence="2" key="3">
    <citation type="submission" date="2025-07" db="EMBL/GenBank/DDBJ databases">
        <authorList>
            <consortium name="NCBI Genome Project"/>
        </authorList>
    </citation>
    <scope>NUCLEOTIDE SEQUENCE</scope>
    <source>
        <strain evidence="2">CBS432</strain>
    </source>
</reference>
<name>A0A8B8UUL1_SACPA</name>
<dbReference type="OrthoDB" id="25408at2759"/>
<reference evidence="2" key="1">
    <citation type="journal article" date="2017" name="Nat. Genet.">
        <title>Contrasting evolutionary genome dynamics between domesticated and wild yeasts.</title>
        <authorList>
            <person name="Yue J.X."/>
            <person name="Li J."/>
            <person name="Aigrain L."/>
            <person name="Hallin J."/>
            <person name="Persson K."/>
            <person name="Oliver K."/>
            <person name="Bergstrom A."/>
            <person name="Coupland P."/>
            <person name="Warringer J."/>
            <person name="Lagomarsino M.C."/>
            <person name="Fischer G."/>
            <person name="Durbin R."/>
            <person name="Liti G."/>
        </authorList>
    </citation>
    <scope>NUCLEOTIDE SEQUENCE</scope>
    <source>
        <strain evidence="2">CBS432</strain>
    </source>
</reference>
<reference evidence="2" key="2">
    <citation type="submission" date="2020-01" db="EMBL/GenBank/DDBJ databases">
        <title>Population-level Yeast Reference Genomes.</title>
        <authorList>
            <person name="Yue J.-X."/>
        </authorList>
    </citation>
    <scope>NUCLEOTIDE SEQUENCE</scope>
    <source>
        <strain evidence="2">CBS432</strain>
    </source>
</reference>
<reference evidence="2" key="4">
    <citation type="submission" date="2025-08" db="UniProtKB">
        <authorList>
            <consortium name="RefSeq"/>
        </authorList>
    </citation>
    <scope>IDENTIFICATION</scope>
    <source>
        <strain evidence="2">CBS432</strain>
    </source>
</reference>
<dbReference type="Gene3D" id="3.10.450.50">
    <property type="match status" value="1"/>
</dbReference>
<dbReference type="SUPFAM" id="SSF54427">
    <property type="entry name" value="NTF2-like"/>
    <property type="match status" value="1"/>
</dbReference>
<dbReference type="AlphaFoldDB" id="A0A8B8UUL1"/>
<sequence>MNTNSNAMVMNDANQAQITATFTKKILAHLDDPDSNKLAQFVQLFNPNNCRIILNATPFAQATVFLQMWQNQVVQTQHALTGIDYHAIPGSGTLICNVNCKVRFDESGRDKMGQDATIPIQPNNSGNRNRLNDMNKPRPLWGPYFGLSLQLIIDDRIFRNDFNGVISGFNYNMVYKPDDSLLKIQ</sequence>
<dbReference type="VEuPathDB" id="FungiDB:SPAR_K00350"/>
<feature type="compositionally biased region" description="Polar residues" evidence="1">
    <location>
        <begin position="120"/>
        <end position="129"/>
    </location>
</feature>
<accession>A0A8B8UUL1</accession>
<feature type="region of interest" description="Disordered" evidence="1">
    <location>
        <begin position="111"/>
        <end position="130"/>
    </location>
</feature>
<dbReference type="RefSeq" id="XP_033767450.1">
    <property type="nucleotide sequence ID" value="XM_033911559.1"/>
</dbReference>
<dbReference type="Pfam" id="PF10429">
    <property type="entry name" value="Mtr2"/>
    <property type="match status" value="1"/>
</dbReference>
<gene>
    <name evidence="2" type="primary">MTR2</name>
    <name evidence="2" type="ORF">SPAR_K00350</name>
</gene>
<evidence type="ECO:0000313" key="2">
    <source>
        <dbReference type="RefSeq" id="XP_033767450.1"/>
    </source>
</evidence>
<protein>
    <submittedName>
        <fullName evidence="2">Mtr2p</fullName>
    </submittedName>
</protein>
<organism evidence="2">
    <name type="scientific">Saccharomyces paradoxus</name>
    <name type="common">Yeast</name>
    <name type="synonym">Saccharomyces douglasii</name>
    <dbReference type="NCBI Taxonomy" id="27291"/>
    <lineage>
        <taxon>Eukaryota</taxon>
        <taxon>Fungi</taxon>
        <taxon>Dikarya</taxon>
        <taxon>Ascomycota</taxon>
        <taxon>Saccharomycotina</taxon>
        <taxon>Saccharomycetes</taxon>
        <taxon>Saccharomycetales</taxon>
        <taxon>Saccharomycetaceae</taxon>
        <taxon>Saccharomyces</taxon>
    </lineage>
</organism>
<dbReference type="GeneID" id="54631803"/>
<proteinExistence type="predicted"/>